<dbReference type="AlphaFoldDB" id="L7LVK9"/>
<organism evidence="2">
    <name type="scientific">Rhipicephalus pulchellus</name>
    <name type="common">Yellow backed tick</name>
    <name type="synonym">Dermacentor pulchellus</name>
    <dbReference type="NCBI Taxonomy" id="72859"/>
    <lineage>
        <taxon>Eukaryota</taxon>
        <taxon>Metazoa</taxon>
        <taxon>Ecdysozoa</taxon>
        <taxon>Arthropoda</taxon>
        <taxon>Chelicerata</taxon>
        <taxon>Arachnida</taxon>
        <taxon>Acari</taxon>
        <taxon>Parasitiformes</taxon>
        <taxon>Ixodida</taxon>
        <taxon>Ixodoidea</taxon>
        <taxon>Ixodidae</taxon>
        <taxon>Rhipicephalinae</taxon>
        <taxon>Rhipicephalus</taxon>
        <taxon>Rhipicephalus</taxon>
    </lineage>
</organism>
<evidence type="ECO:0008006" key="3">
    <source>
        <dbReference type="Google" id="ProtNLM"/>
    </source>
</evidence>
<feature type="chain" id="PRO_5003981407" description="Secreted peptide" evidence="1">
    <location>
        <begin position="21"/>
        <end position="127"/>
    </location>
</feature>
<accession>L7LVK9</accession>
<feature type="signal peptide" evidence="1">
    <location>
        <begin position="1"/>
        <end position="20"/>
    </location>
</feature>
<dbReference type="EMBL" id="GACK01009189">
    <property type="protein sequence ID" value="JAA55845.1"/>
    <property type="molecule type" value="mRNA"/>
</dbReference>
<protein>
    <recommendedName>
        <fullName evidence="3">Secreted peptide</fullName>
    </recommendedName>
</protein>
<reference evidence="2" key="1">
    <citation type="submission" date="2012-11" db="EMBL/GenBank/DDBJ databases">
        <authorList>
            <person name="Lucero-Rivera Y.E."/>
            <person name="Tovar-Ramirez D."/>
        </authorList>
    </citation>
    <scope>NUCLEOTIDE SEQUENCE</scope>
    <source>
        <tissue evidence="2">Salivary gland</tissue>
    </source>
</reference>
<reference evidence="2" key="2">
    <citation type="journal article" date="2015" name="J. Proteomics">
        <title>Sexual differences in the sialomes of the zebra tick, Rhipicephalus pulchellus.</title>
        <authorList>
            <person name="Tan A.W."/>
            <person name="Francischetti I.M."/>
            <person name="Slovak M."/>
            <person name="Kini R.M."/>
            <person name="Ribeiro J.M."/>
        </authorList>
    </citation>
    <scope>NUCLEOTIDE SEQUENCE</scope>
    <source>
        <tissue evidence="2">Salivary gland</tissue>
    </source>
</reference>
<proteinExistence type="evidence at transcript level"/>
<keyword evidence="1" id="KW-0732">Signal</keyword>
<evidence type="ECO:0000313" key="2">
    <source>
        <dbReference type="EMBL" id="JAA55845.1"/>
    </source>
</evidence>
<evidence type="ECO:0000256" key="1">
    <source>
        <dbReference type="SAM" id="SignalP"/>
    </source>
</evidence>
<name>L7LVK9_RHIPC</name>
<sequence length="127" mass="14322">MLYPLPLLTFTSLLSLTSLSRPLADCTTHGYAYSLPSSPSLCHPFIYYTFSFLLPIRSLFQPLIYYTIHGHALPPRLLFSTPSLLLTQNSFPCLCYSILCMVCYTLPYPLLSILLTLTSSHLVAIFH</sequence>